<evidence type="ECO:0000313" key="3">
    <source>
        <dbReference type="EMBL" id="QGZ63861.1"/>
    </source>
</evidence>
<dbReference type="InterPro" id="IPR011055">
    <property type="entry name" value="Dup_hybrid_motif"/>
</dbReference>
<dbReference type="OrthoDB" id="9809488at2"/>
<dbReference type="InterPro" id="IPR050570">
    <property type="entry name" value="Cell_wall_metabolism_enzyme"/>
</dbReference>
<dbReference type="Gene3D" id="2.70.70.10">
    <property type="entry name" value="Glucose Permease (Domain IIA)"/>
    <property type="match status" value="1"/>
</dbReference>
<feature type="region of interest" description="Disordered" evidence="1">
    <location>
        <begin position="30"/>
        <end position="52"/>
    </location>
</feature>
<dbReference type="SUPFAM" id="SSF51261">
    <property type="entry name" value="Duplicated hybrid motif"/>
    <property type="match status" value="1"/>
</dbReference>
<dbReference type="PROSITE" id="PS51782">
    <property type="entry name" value="LYSM"/>
    <property type="match status" value="1"/>
</dbReference>
<dbReference type="EMBL" id="CP046914">
    <property type="protein sequence ID" value="QGZ63861.1"/>
    <property type="molecule type" value="Genomic_DNA"/>
</dbReference>
<dbReference type="PROSITE" id="PS51257">
    <property type="entry name" value="PROKAR_LIPOPROTEIN"/>
    <property type="match status" value="1"/>
</dbReference>
<evidence type="ECO:0000313" key="4">
    <source>
        <dbReference type="Proteomes" id="UP000433577"/>
    </source>
</evidence>
<dbReference type="PANTHER" id="PTHR21666">
    <property type="entry name" value="PEPTIDASE-RELATED"/>
    <property type="match status" value="1"/>
</dbReference>
<gene>
    <name evidence="3" type="ORF">FAZ98_19105</name>
</gene>
<dbReference type="InterPro" id="IPR036779">
    <property type="entry name" value="LysM_dom_sf"/>
</dbReference>
<evidence type="ECO:0000259" key="2">
    <source>
        <dbReference type="PROSITE" id="PS51782"/>
    </source>
</evidence>
<protein>
    <submittedName>
        <fullName evidence="3">Peptidoglycan DD-metalloendopeptidase family protein</fullName>
    </submittedName>
</protein>
<keyword evidence="4" id="KW-1185">Reference proteome</keyword>
<dbReference type="GO" id="GO:0004222">
    <property type="term" value="F:metalloendopeptidase activity"/>
    <property type="evidence" value="ECO:0007669"/>
    <property type="project" value="TreeGrafter"/>
</dbReference>
<reference evidence="3 4" key="1">
    <citation type="submission" date="2019-12" db="EMBL/GenBank/DDBJ databases">
        <title>Paraburkholderia acidiphila 7Q-K02 sp. nov and Paraburkholderia acidisoli DHF22 sp. nov., two strains isolated from forest soil.</title>
        <authorList>
            <person name="Gao Z."/>
            <person name="Qiu L."/>
        </authorList>
    </citation>
    <scope>NUCLEOTIDE SEQUENCE [LARGE SCALE GENOMIC DNA]</scope>
    <source>
        <strain evidence="3 4">DHF22</strain>
    </source>
</reference>
<name>A0A7Z2JGL6_9BURK</name>
<dbReference type="Gene3D" id="3.10.350.10">
    <property type="entry name" value="LysM domain"/>
    <property type="match status" value="1"/>
</dbReference>
<dbReference type="InterPro" id="IPR016047">
    <property type="entry name" value="M23ase_b-sheet_dom"/>
</dbReference>
<feature type="compositionally biased region" description="Polar residues" evidence="1">
    <location>
        <begin position="30"/>
        <end position="40"/>
    </location>
</feature>
<organism evidence="3 4">
    <name type="scientific">Paraburkholderia acidisoli</name>
    <dbReference type="NCBI Taxonomy" id="2571748"/>
    <lineage>
        <taxon>Bacteria</taxon>
        <taxon>Pseudomonadati</taxon>
        <taxon>Pseudomonadota</taxon>
        <taxon>Betaproteobacteria</taxon>
        <taxon>Burkholderiales</taxon>
        <taxon>Burkholderiaceae</taxon>
        <taxon>Paraburkholderia</taxon>
    </lineage>
</organism>
<dbReference type="Pfam" id="PF01476">
    <property type="entry name" value="LysM"/>
    <property type="match status" value="1"/>
</dbReference>
<dbReference type="Proteomes" id="UP000433577">
    <property type="component" value="Chromosome 2"/>
</dbReference>
<dbReference type="InterPro" id="IPR018392">
    <property type="entry name" value="LysM"/>
</dbReference>
<dbReference type="AlphaFoldDB" id="A0A7Z2JGL6"/>
<accession>A0A7Z2JGL6</accession>
<dbReference type="CDD" id="cd12797">
    <property type="entry name" value="M23_peptidase"/>
    <property type="match status" value="1"/>
</dbReference>
<dbReference type="CDD" id="cd00118">
    <property type="entry name" value="LysM"/>
    <property type="match status" value="1"/>
</dbReference>
<evidence type="ECO:0000256" key="1">
    <source>
        <dbReference type="SAM" id="MobiDB-lite"/>
    </source>
</evidence>
<sequence>MRVAATSFAGVAALLGVTLALSACTITPWRTSGGDTSQASPGAGAKGTPLSVETSPVPVASPVVVAPIGGANAGAERAAGTSGLYRVKPGDTLYRVAKAHNQRPADVASWNKLPTDAKIQTGQLLRVAPPVVAGAASAAAVAPVAKAAATSAPSNAASVAPKVAVNSAKAEPKAEPRAEVKAEVKARTEARSPRFVWPIEGSVAQPFTAKSKGVVIAGPAGQDVRAVAPGRVVYAGSGIKSYGRLVIVKHDAHLITAYGRNGKLLVKQGDAVKQGEVIAASATDSAGKATLVFEMREDGKPVDPLSQLPR</sequence>
<dbReference type="Pfam" id="PF01551">
    <property type="entry name" value="Peptidase_M23"/>
    <property type="match status" value="1"/>
</dbReference>
<feature type="domain" description="LysM" evidence="2">
    <location>
        <begin position="83"/>
        <end position="127"/>
    </location>
</feature>
<dbReference type="PANTHER" id="PTHR21666:SF270">
    <property type="entry name" value="MUREIN HYDROLASE ACTIVATOR ENVC"/>
    <property type="match status" value="1"/>
</dbReference>
<proteinExistence type="predicted"/>
<dbReference type="SMART" id="SM00257">
    <property type="entry name" value="LysM"/>
    <property type="match status" value="1"/>
</dbReference>
<dbReference type="RefSeq" id="WP_158952864.1">
    <property type="nucleotide sequence ID" value="NZ_CP046914.1"/>
</dbReference>
<dbReference type="KEGG" id="pacs:FAZ98_19105"/>